<evidence type="ECO:0000313" key="4">
    <source>
        <dbReference type="Proteomes" id="UP000237846"/>
    </source>
</evidence>
<dbReference type="Proteomes" id="UP000237846">
    <property type="component" value="Unassembled WGS sequence"/>
</dbReference>
<evidence type="ECO:0000259" key="1">
    <source>
        <dbReference type="Pfam" id="PF09423"/>
    </source>
</evidence>
<reference evidence="3 4" key="1">
    <citation type="submission" date="2018-03" db="EMBL/GenBank/DDBJ databases">
        <title>Genomic Encyclopedia of Archaeal and Bacterial Type Strains, Phase II (KMG-II): from individual species to whole genera.</title>
        <authorList>
            <person name="Goeker M."/>
        </authorList>
    </citation>
    <scope>NUCLEOTIDE SEQUENCE [LARGE SCALE GENOMIC DNA]</scope>
    <source>
        <strain evidence="3 4">DSM 45601</strain>
    </source>
</reference>
<dbReference type="InterPro" id="IPR032093">
    <property type="entry name" value="PhoD_N"/>
</dbReference>
<dbReference type="RefSeq" id="WP_106247176.1">
    <property type="nucleotide sequence ID" value="NZ_PVZC01000005.1"/>
</dbReference>
<sequence>MTDEPSGPARAERRRFLAGVAGVAAAAALAQLPADPAAASPRPSGGGYPFTLGVASGDPTAGGVVLWTRLVPAPYEPGGGMPDRAVPVEWQVAADDRFRRIVRRGTSWALPELAHSVHVEVAGLAPDREWFYRFRYRGEQSPAGRTRTAPWHGSGGRFSFAVASCQAWDNGYYPSYAHMAGEDLDLVLHLGDYVYEGGIPADGGLRRASTPDVLRAAPRDLARWRMQYALYKSDPDLQAAHARFPWSVTWDDHEVQNDYANTRSQYEGDIGALRAAAYQAWYEHQPVRAPARPGPDGPRIYRRLRWGSLAQLDILDGRQYRSVPPAGWGEADASPASYEPSVTMLGFRQERWLYDGLAASRARWNLLGNNVMLARLDHDGAAGERLWHDAWDGFPAARNRLTRAWVRHGVSNPVALTGDWHSTFANDIKRDFDDPDSPVVASEIVATSISSNGDGAVYGPYYGPMIPFNPHIRYFDGDRRGYLRCELTRARLRADLRVVSTVSRRDAPESTLASFEVADGRPGVRVLGA</sequence>
<dbReference type="InterPro" id="IPR018946">
    <property type="entry name" value="PhoD-like_MPP"/>
</dbReference>
<dbReference type="InterPro" id="IPR038607">
    <property type="entry name" value="PhoD-like_sf"/>
</dbReference>
<evidence type="ECO:0000313" key="3">
    <source>
        <dbReference type="EMBL" id="PRX97666.1"/>
    </source>
</evidence>
<feature type="domain" description="PhoD-like phosphatase metallophosphatase" evidence="1">
    <location>
        <begin position="160"/>
        <end position="496"/>
    </location>
</feature>
<dbReference type="Gene3D" id="2.60.40.380">
    <property type="entry name" value="Purple acid phosphatase-like, N-terminal"/>
    <property type="match status" value="1"/>
</dbReference>
<dbReference type="InterPro" id="IPR006311">
    <property type="entry name" value="TAT_signal"/>
</dbReference>
<feature type="domain" description="Phospholipase D N-terminal" evidence="2">
    <location>
        <begin position="52"/>
        <end position="148"/>
    </location>
</feature>
<dbReference type="InterPro" id="IPR052900">
    <property type="entry name" value="Phospholipid_Metab_Enz"/>
</dbReference>
<evidence type="ECO:0000259" key="2">
    <source>
        <dbReference type="Pfam" id="PF16655"/>
    </source>
</evidence>
<keyword evidence="4" id="KW-1185">Reference proteome</keyword>
<dbReference type="PROSITE" id="PS51318">
    <property type="entry name" value="TAT"/>
    <property type="match status" value="1"/>
</dbReference>
<proteinExistence type="predicted"/>
<dbReference type="EMBL" id="PVZC01000005">
    <property type="protein sequence ID" value="PRX97666.1"/>
    <property type="molecule type" value="Genomic_DNA"/>
</dbReference>
<dbReference type="PANTHER" id="PTHR43606:SF2">
    <property type="entry name" value="ALKALINE PHOSPHATASE FAMILY PROTEIN (AFU_ORTHOLOGUE AFUA_5G03860)"/>
    <property type="match status" value="1"/>
</dbReference>
<dbReference type="SUPFAM" id="SSF56300">
    <property type="entry name" value="Metallo-dependent phosphatases"/>
    <property type="match status" value="1"/>
</dbReference>
<dbReference type="AlphaFoldDB" id="A0A2T0Q1I7"/>
<comment type="caution">
    <text evidence="3">The sequence shown here is derived from an EMBL/GenBank/DDBJ whole genome shotgun (WGS) entry which is preliminary data.</text>
</comment>
<dbReference type="Gene3D" id="3.60.21.70">
    <property type="entry name" value="PhoD-like phosphatase"/>
    <property type="match status" value="1"/>
</dbReference>
<dbReference type="PANTHER" id="PTHR43606">
    <property type="entry name" value="PHOSPHATASE, PUTATIVE (AFU_ORTHOLOGUE AFUA_6G08710)-RELATED"/>
    <property type="match status" value="1"/>
</dbReference>
<organism evidence="3 4">
    <name type="scientific">Allonocardiopsis opalescens</name>
    <dbReference type="NCBI Taxonomy" id="1144618"/>
    <lineage>
        <taxon>Bacteria</taxon>
        <taxon>Bacillati</taxon>
        <taxon>Actinomycetota</taxon>
        <taxon>Actinomycetes</taxon>
        <taxon>Streptosporangiales</taxon>
        <taxon>Allonocardiopsis</taxon>
    </lineage>
</organism>
<accession>A0A2T0Q1I7</accession>
<dbReference type="CDD" id="cd07389">
    <property type="entry name" value="MPP_PhoD"/>
    <property type="match status" value="1"/>
</dbReference>
<protein>
    <submittedName>
        <fullName evidence="3">Alkaline phosphatase D</fullName>
    </submittedName>
</protein>
<dbReference type="Pfam" id="PF16655">
    <property type="entry name" value="PhoD_N"/>
    <property type="match status" value="1"/>
</dbReference>
<name>A0A2T0Q1I7_9ACTN</name>
<dbReference type="InterPro" id="IPR029052">
    <property type="entry name" value="Metallo-depent_PP-like"/>
</dbReference>
<dbReference type="OrthoDB" id="327733at2"/>
<gene>
    <name evidence="3" type="ORF">CLV72_10516</name>
</gene>
<dbReference type="Pfam" id="PF09423">
    <property type="entry name" value="PhoD"/>
    <property type="match status" value="1"/>
</dbReference>